<dbReference type="Proteomes" id="UP001239111">
    <property type="component" value="Chromosome 4"/>
</dbReference>
<reference evidence="1" key="1">
    <citation type="submission" date="2023-04" db="EMBL/GenBank/DDBJ databases">
        <title>A chromosome-level genome assembly of the parasitoid wasp Eretmocerus hayati.</title>
        <authorList>
            <person name="Zhong Y."/>
            <person name="Liu S."/>
            <person name="Liu Y."/>
        </authorList>
    </citation>
    <scope>NUCLEOTIDE SEQUENCE</scope>
    <source>
        <strain evidence="1">ZJU_SS_LIU_2023</strain>
    </source>
</reference>
<organism evidence="1 2">
    <name type="scientific">Eretmocerus hayati</name>
    <dbReference type="NCBI Taxonomy" id="131215"/>
    <lineage>
        <taxon>Eukaryota</taxon>
        <taxon>Metazoa</taxon>
        <taxon>Ecdysozoa</taxon>
        <taxon>Arthropoda</taxon>
        <taxon>Hexapoda</taxon>
        <taxon>Insecta</taxon>
        <taxon>Pterygota</taxon>
        <taxon>Neoptera</taxon>
        <taxon>Endopterygota</taxon>
        <taxon>Hymenoptera</taxon>
        <taxon>Apocrita</taxon>
        <taxon>Proctotrupomorpha</taxon>
        <taxon>Chalcidoidea</taxon>
        <taxon>Aphelinidae</taxon>
        <taxon>Aphelininae</taxon>
        <taxon>Eretmocerus</taxon>
    </lineage>
</organism>
<dbReference type="EMBL" id="CM056744">
    <property type="protein sequence ID" value="KAJ8665323.1"/>
    <property type="molecule type" value="Genomic_DNA"/>
</dbReference>
<name>A0ACC2N2V8_9HYME</name>
<sequence length="185" mass="20465">MDDAGVLMKLDAIKISSGRLRNVTNRSGSGPVRALEQRLRKFFDEADGHGSLRRKPPADLMTPQYFKIEVAPGSCNPIKRMDWIAFVNYANYKKLAKAMTKKPQVEQPPPVWAQKKSPKQQFLAPPASASSAVTSVTPEPQVDDTVPEEVFVEPVVEVPTEIEKACIVSQTVRRPSIKIIPAGDR</sequence>
<keyword evidence="2" id="KW-1185">Reference proteome</keyword>
<evidence type="ECO:0000313" key="1">
    <source>
        <dbReference type="EMBL" id="KAJ8665323.1"/>
    </source>
</evidence>
<protein>
    <submittedName>
        <fullName evidence="1">Uncharacterized protein</fullName>
    </submittedName>
</protein>
<comment type="caution">
    <text evidence="1">The sequence shown here is derived from an EMBL/GenBank/DDBJ whole genome shotgun (WGS) entry which is preliminary data.</text>
</comment>
<accession>A0ACC2N2V8</accession>
<gene>
    <name evidence="1" type="ORF">QAD02_006985</name>
</gene>
<proteinExistence type="predicted"/>
<evidence type="ECO:0000313" key="2">
    <source>
        <dbReference type="Proteomes" id="UP001239111"/>
    </source>
</evidence>